<comment type="similarity">
    <text evidence="1">Belongs to the glycosyl hydrolase 29 family.</text>
</comment>
<dbReference type="InterPro" id="IPR008979">
    <property type="entry name" value="Galactose-bd-like_sf"/>
</dbReference>
<protein>
    <recommendedName>
        <fullName evidence="2">alpha-L-fucosidase</fullName>
        <ecNumber evidence="2">3.2.1.51</ecNumber>
    </recommendedName>
</protein>
<feature type="signal peptide" evidence="6">
    <location>
        <begin position="1"/>
        <end position="21"/>
    </location>
</feature>
<dbReference type="RefSeq" id="WP_346753045.1">
    <property type="nucleotide sequence ID" value="NZ_JAUJEA010000006.1"/>
</dbReference>
<dbReference type="Gene3D" id="2.60.120.260">
    <property type="entry name" value="Galactose-binding domain-like"/>
    <property type="match status" value="1"/>
</dbReference>
<dbReference type="Pfam" id="PF01120">
    <property type="entry name" value="Alpha_L_fucos"/>
    <property type="match status" value="1"/>
</dbReference>
<dbReference type="EMBL" id="JAUJEA010000006">
    <property type="protein sequence ID" value="MDN5203022.1"/>
    <property type="molecule type" value="Genomic_DNA"/>
</dbReference>
<proteinExistence type="inferred from homology"/>
<dbReference type="SMART" id="SM00812">
    <property type="entry name" value="Alpha_L_fucos"/>
    <property type="match status" value="1"/>
</dbReference>
<dbReference type="InterPro" id="IPR057739">
    <property type="entry name" value="Glyco_hydro_29_N"/>
</dbReference>
<evidence type="ECO:0000256" key="3">
    <source>
        <dbReference type="ARBA" id="ARBA00022729"/>
    </source>
</evidence>
<dbReference type="EC" id="3.2.1.51" evidence="2"/>
<feature type="chain" id="PRO_5045369846" description="alpha-L-fucosidase" evidence="6">
    <location>
        <begin position="22"/>
        <end position="466"/>
    </location>
</feature>
<evidence type="ECO:0000256" key="5">
    <source>
        <dbReference type="ARBA" id="ARBA00023295"/>
    </source>
</evidence>
<evidence type="ECO:0000256" key="6">
    <source>
        <dbReference type="SAM" id="SignalP"/>
    </source>
</evidence>
<comment type="caution">
    <text evidence="8">The sequence shown here is derived from an EMBL/GenBank/DDBJ whole genome shotgun (WGS) entry which is preliminary data.</text>
</comment>
<evidence type="ECO:0000259" key="7">
    <source>
        <dbReference type="Pfam" id="PF01120"/>
    </source>
</evidence>
<keyword evidence="5" id="KW-0326">Glycosidase</keyword>
<evidence type="ECO:0000313" key="8">
    <source>
        <dbReference type="EMBL" id="MDN5203022.1"/>
    </source>
</evidence>
<name>A0ABT8KQJ3_9BACT</name>
<dbReference type="InterPro" id="IPR017853">
    <property type="entry name" value="GH"/>
</dbReference>
<organism evidence="8 9">
    <name type="scientific">Splendidivirga corallicola</name>
    <dbReference type="NCBI Taxonomy" id="3051826"/>
    <lineage>
        <taxon>Bacteria</taxon>
        <taxon>Pseudomonadati</taxon>
        <taxon>Bacteroidota</taxon>
        <taxon>Cytophagia</taxon>
        <taxon>Cytophagales</taxon>
        <taxon>Splendidivirgaceae</taxon>
        <taxon>Splendidivirga</taxon>
    </lineage>
</organism>
<dbReference type="Proteomes" id="UP001172082">
    <property type="component" value="Unassembled WGS sequence"/>
</dbReference>
<gene>
    <name evidence="8" type="ORF">QQ008_16660</name>
</gene>
<keyword evidence="9" id="KW-1185">Reference proteome</keyword>
<dbReference type="Gene3D" id="3.20.20.80">
    <property type="entry name" value="Glycosidases"/>
    <property type="match status" value="1"/>
</dbReference>
<dbReference type="PANTHER" id="PTHR10030">
    <property type="entry name" value="ALPHA-L-FUCOSIDASE"/>
    <property type="match status" value="1"/>
</dbReference>
<evidence type="ECO:0000256" key="1">
    <source>
        <dbReference type="ARBA" id="ARBA00007951"/>
    </source>
</evidence>
<evidence type="ECO:0000256" key="2">
    <source>
        <dbReference type="ARBA" id="ARBA00012662"/>
    </source>
</evidence>
<dbReference type="SUPFAM" id="SSF51445">
    <property type="entry name" value="(Trans)glycosidases"/>
    <property type="match status" value="1"/>
</dbReference>
<keyword evidence="3 6" id="KW-0732">Signal</keyword>
<dbReference type="SUPFAM" id="SSF49785">
    <property type="entry name" value="Galactose-binding domain-like"/>
    <property type="match status" value="1"/>
</dbReference>
<feature type="domain" description="Glycoside hydrolase family 29 N-terminal" evidence="7">
    <location>
        <begin position="72"/>
        <end position="361"/>
    </location>
</feature>
<evidence type="ECO:0000256" key="4">
    <source>
        <dbReference type="ARBA" id="ARBA00022801"/>
    </source>
</evidence>
<keyword evidence="4" id="KW-0378">Hydrolase</keyword>
<reference evidence="8" key="1">
    <citation type="submission" date="2023-06" db="EMBL/GenBank/DDBJ databases">
        <title>Genomic of Parafulvivirga corallium.</title>
        <authorList>
            <person name="Wang G."/>
        </authorList>
    </citation>
    <scope>NUCLEOTIDE SEQUENCE</scope>
    <source>
        <strain evidence="8">BMA10</strain>
    </source>
</reference>
<evidence type="ECO:0000313" key="9">
    <source>
        <dbReference type="Proteomes" id="UP001172082"/>
    </source>
</evidence>
<accession>A0ABT8KQJ3</accession>
<dbReference type="InterPro" id="IPR000933">
    <property type="entry name" value="Glyco_hydro_29"/>
</dbReference>
<sequence length="466" mass="52849">MLKTYFKTFFLIILIGQSSLAQDHQELPKPNARQLAWQEAELGVVFHYDLHVFDGKKYGQGNNRITPVPDYNIFNPTNLDTDQWIRAAKDAGATFAILTATHETGFALYQSDVNPYCLKAVKWKEGKGDIVRDFINSCHKYDVKPAIYLGIRWNSFYGVHDFKVNGTGDFQKSRQAHYNKMVEGMVKEICTNYGELFEIWFDGGASSPEKGAPDVLPIVKKYQPNCLFYHNDQLAEARWGGSESGTVAYPCWATFPYPSTGAGESAKREISQNNFALLKHGDPSGKYWMPAMSDAPLRGHNGRHEWFWEPGDEAHVFPLENLVDMYYKSVGRNSTLILGITPDPNGLVPEPDAKRMKEFGDEIRRRFSQSIASKSSEGKTITLKLKRNTAINHIVIKEDIAQGERVRSYQLEGLINGKWQKLAEGSSIGHKRIEKIETVNVARIRLKIKEAVQEPIIKELSVYYVE</sequence>
<dbReference type="PANTHER" id="PTHR10030:SF37">
    <property type="entry name" value="ALPHA-L-FUCOSIDASE-RELATED"/>
    <property type="match status" value="1"/>
</dbReference>